<feature type="region of interest" description="Disordered" evidence="1">
    <location>
        <begin position="28"/>
        <end position="85"/>
    </location>
</feature>
<accession>A0A843X5Y8</accession>
<organism evidence="2 3">
    <name type="scientific">Colocasia esculenta</name>
    <name type="common">Wild taro</name>
    <name type="synonym">Arum esculentum</name>
    <dbReference type="NCBI Taxonomy" id="4460"/>
    <lineage>
        <taxon>Eukaryota</taxon>
        <taxon>Viridiplantae</taxon>
        <taxon>Streptophyta</taxon>
        <taxon>Embryophyta</taxon>
        <taxon>Tracheophyta</taxon>
        <taxon>Spermatophyta</taxon>
        <taxon>Magnoliopsida</taxon>
        <taxon>Liliopsida</taxon>
        <taxon>Araceae</taxon>
        <taxon>Aroideae</taxon>
        <taxon>Colocasieae</taxon>
        <taxon>Colocasia</taxon>
    </lineage>
</organism>
<keyword evidence="3" id="KW-1185">Reference proteome</keyword>
<dbReference type="AlphaFoldDB" id="A0A843X5Y8"/>
<dbReference type="Proteomes" id="UP000652761">
    <property type="component" value="Unassembled WGS sequence"/>
</dbReference>
<feature type="compositionally biased region" description="Gly residues" evidence="1">
    <location>
        <begin position="37"/>
        <end position="50"/>
    </location>
</feature>
<proteinExistence type="predicted"/>
<reference evidence="2" key="1">
    <citation type="submission" date="2017-07" db="EMBL/GenBank/DDBJ databases">
        <title>Taro Niue Genome Assembly and Annotation.</title>
        <authorList>
            <person name="Atibalentja N."/>
            <person name="Keating K."/>
            <person name="Fields C.J."/>
        </authorList>
    </citation>
    <scope>NUCLEOTIDE SEQUENCE</scope>
    <source>
        <strain evidence="2">Niue_2</strain>
        <tissue evidence="2">Leaf</tissue>
    </source>
</reference>
<evidence type="ECO:0000313" key="3">
    <source>
        <dbReference type="Proteomes" id="UP000652761"/>
    </source>
</evidence>
<name>A0A843X5Y8_COLES</name>
<dbReference type="EMBL" id="NMUH01005672">
    <property type="protein sequence ID" value="MQM13384.1"/>
    <property type="molecule type" value="Genomic_DNA"/>
</dbReference>
<gene>
    <name evidence="2" type="ORF">Taro_046309</name>
</gene>
<protein>
    <submittedName>
        <fullName evidence="2">Uncharacterized protein</fullName>
    </submittedName>
</protein>
<feature type="non-terminal residue" evidence="2">
    <location>
        <position position="103"/>
    </location>
</feature>
<evidence type="ECO:0000256" key="1">
    <source>
        <dbReference type="SAM" id="MobiDB-lite"/>
    </source>
</evidence>
<feature type="compositionally biased region" description="Gly residues" evidence="1">
    <location>
        <begin position="62"/>
        <end position="72"/>
    </location>
</feature>
<feature type="non-terminal residue" evidence="2">
    <location>
        <position position="1"/>
    </location>
</feature>
<evidence type="ECO:0000313" key="2">
    <source>
        <dbReference type="EMBL" id="MQM13384.1"/>
    </source>
</evidence>
<sequence>VTVCIASLVVNAFRDYLSSRIPQVEEEGEKGEWGCVDTGGGGGGGKGEGVGSSEVGRRGKRGVGGVGGGGSKGARDTAGRGGGRGRCVLTVLGLAMALAWSMV</sequence>
<comment type="caution">
    <text evidence="2">The sequence shown here is derived from an EMBL/GenBank/DDBJ whole genome shotgun (WGS) entry which is preliminary data.</text>
</comment>